<dbReference type="InterPro" id="IPR027354">
    <property type="entry name" value="YcgL_dom"/>
</dbReference>
<dbReference type="HAMAP" id="MF_01866">
    <property type="entry name" value="UPF0745"/>
    <property type="match status" value="1"/>
</dbReference>
<dbReference type="RefSeq" id="WP_132544347.1">
    <property type="nucleotide sequence ID" value="NZ_SLWY01000017.1"/>
</dbReference>
<protein>
    <recommendedName>
        <fullName evidence="1">YcgL domain-containing protein EV699_11726</fullName>
    </recommendedName>
</protein>
<accession>A0A4R2L3B2</accession>
<proteinExistence type="inferred from homology"/>
<reference evidence="3 4" key="1">
    <citation type="submission" date="2019-03" db="EMBL/GenBank/DDBJ databases">
        <title>Genomic Encyclopedia of Type Strains, Phase IV (KMG-IV): sequencing the most valuable type-strain genomes for metagenomic binning, comparative biology and taxonomic classification.</title>
        <authorList>
            <person name="Goeker M."/>
        </authorList>
    </citation>
    <scope>NUCLEOTIDE SEQUENCE [LARGE SCALE GENOMIC DNA]</scope>
    <source>
        <strain evidence="3 4">DSM 25287</strain>
    </source>
</reference>
<dbReference type="OrthoDB" id="7062382at2"/>
<dbReference type="EMBL" id="SLWY01000017">
    <property type="protein sequence ID" value="TCO79717.1"/>
    <property type="molecule type" value="Genomic_DNA"/>
</dbReference>
<sequence length="88" mass="10293">MQCAIYRSRKRPDTYLYLARKDAFDDLPPALRSALGGLVHVMDLELTPQRRLAHEDVDEVRRQLADKGWFLQLPRREDWAAAWRGGQD</sequence>
<dbReference type="PROSITE" id="PS51648">
    <property type="entry name" value="YCGL"/>
    <property type="match status" value="1"/>
</dbReference>
<dbReference type="SUPFAM" id="SSF160191">
    <property type="entry name" value="YcgL-like"/>
    <property type="match status" value="1"/>
</dbReference>
<organism evidence="3 4">
    <name type="scientific">Plasticicumulans lactativorans</name>
    <dbReference type="NCBI Taxonomy" id="1133106"/>
    <lineage>
        <taxon>Bacteria</taxon>
        <taxon>Pseudomonadati</taxon>
        <taxon>Pseudomonadota</taxon>
        <taxon>Gammaproteobacteria</taxon>
        <taxon>Candidatus Competibacteraceae</taxon>
        <taxon>Plasticicumulans</taxon>
    </lineage>
</organism>
<comment type="caution">
    <text evidence="3">The sequence shown here is derived from an EMBL/GenBank/DDBJ whole genome shotgun (WGS) entry which is preliminary data.</text>
</comment>
<keyword evidence="4" id="KW-1185">Reference proteome</keyword>
<feature type="domain" description="YcgL" evidence="2">
    <location>
        <begin position="1"/>
        <end position="84"/>
    </location>
</feature>
<dbReference type="InterPro" id="IPR038068">
    <property type="entry name" value="YcgL-like_sf"/>
</dbReference>
<gene>
    <name evidence="3" type="ORF">EV699_11726</name>
</gene>
<dbReference type="PANTHER" id="PTHR38109:SF1">
    <property type="entry name" value="PROTEIN YCGL"/>
    <property type="match status" value="1"/>
</dbReference>
<evidence type="ECO:0000256" key="1">
    <source>
        <dbReference type="HAMAP-Rule" id="MF_01866"/>
    </source>
</evidence>
<dbReference type="Pfam" id="PF05166">
    <property type="entry name" value="YcgL"/>
    <property type="match status" value="1"/>
</dbReference>
<evidence type="ECO:0000313" key="3">
    <source>
        <dbReference type="EMBL" id="TCO79717.1"/>
    </source>
</evidence>
<dbReference type="PANTHER" id="PTHR38109">
    <property type="entry name" value="PROTEIN YCGL"/>
    <property type="match status" value="1"/>
</dbReference>
<dbReference type="AlphaFoldDB" id="A0A4R2L3B2"/>
<name>A0A4R2L3B2_9GAMM</name>
<evidence type="ECO:0000313" key="4">
    <source>
        <dbReference type="Proteomes" id="UP000295765"/>
    </source>
</evidence>
<evidence type="ECO:0000259" key="2">
    <source>
        <dbReference type="PROSITE" id="PS51648"/>
    </source>
</evidence>
<dbReference type="Gene3D" id="3.10.510.20">
    <property type="entry name" value="YcgL domain"/>
    <property type="match status" value="1"/>
</dbReference>
<dbReference type="Proteomes" id="UP000295765">
    <property type="component" value="Unassembled WGS sequence"/>
</dbReference>